<evidence type="ECO:0000313" key="1">
    <source>
        <dbReference type="EMBL" id="NIK16614.1"/>
    </source>
</evidence>
<reference evidence="1 2" key="1">
    <citation type="submission" date="2020-03" db="EMBL/GenBank/DDBJ databases">
        <title>Genomic Encyclopedia of Archaeal and Bacterial Type Strains, Phase II (KMG-II): from individual species to whole genera.</title>
        <authorList>
            <person name="Goeker M."/>
        </authorList>
    </citation>
    <scope>NUCLEOTIDE SEQUENCE [LARGE SCALE GENOMIC DNA]</scope>
    <source>
        <strain evidence="1 2">DSM 4749</strain>
    </source>
</reference>
<name>A0A846MLW5_9BACL</name>
<organism evidence="1 2">
    <name type="scientific">Saccharococcus thermophilus</name>
    <dbReference type="NCBI Taxonomy" id="29396"/>
    <lineage>
        <taxon>Bacteria</taxon>
        <taxon>Bacillati</taxon>
        <taxon>Bacillota</taxon>
        <taxon>Bacilli</taxon>
        <taxon>Bacillales</taxon>
        <taxon>Anoxybacillaceae</taxon>
        <taxon>Saccharococcus</taxon>
    </lineage>
</organism>
<sequence>MYFLNEDHKKNYWYLMNLYGLKQGEDVEYEASIYIAAYPEIFKCFVEKISTEFGPLVYLSSEETAVEYGHNYGALTGTTRRLVGFGMSLYNGFPVSLADVSMLGEEELNVLMQAIAIRSKRQYKS</sequence>
<protein>
    <submittedName>
        <fullName evidence="1">Uncharacterized protein</fullName>
    </submittedName>
</protein>
<dbReference type="AlphaFoldDB" id="A0A846MLW5"/>
<keyword evidence="2" id="KW-1185">Reference proteome</keyword>
<dbReference type="Proteomes" id="UP000532769">
    <property type="component" value="Unassembled WGS sequence"/>
</dbReference>
<accession>A0A846MLW5</accession>
<dbReference type="EMBL" id="JAASRS010000003">
    <property type="protein sequence ID" value="NIK16614.1"/>
    <property type="molecule type" value="Genomic_DNA"/>
</dbReference>
<comment type="caution">
    <text evidence="1">The sequence shown here is derived from an EMBL/GenBank/DDBJ whole genome shotgun (WGS) entry which is preliminary data.</text>
</comment>
<proteinExistence type="predicted"/>
<dbReference type="RefSeq" id="WP_166912509.1">
    <property type="nucleotide sequence ID" value="NZ_JAASRS010000003.1"/>
</dbReference>
<evidence type="ECO:0000313" key="2">
    <source>
        <dbReference type="Proteomes" id="UP000532769"/>
    </source>
</evidence>
<gene>
    <name evidence="1" type="ORF">BDD39_003255</name>
</gene>